<dbReference type="Pfam" id="PF00355">
    <property type="entry name" value="Rieske"/>
    <property type="match status" value="1"/>
</dbReference>
<evidence type="ECO:0000256" key="1">
    <source>
        <dbReference type="ARBA" id="ARBA00008751"/>
    </source>
</evidence>
<keyword evidence="3" id="KW-0479">Metal-binding</keyword>
<dbReference type="EMBL" id="JAAOZC010000009">
    <property type="protein sequence ID" value="NIJ09226.1"/>
    <property type="molecule type" value="Genomic_DNA"/>
</dbReference>
<keyword evidence="4" id="KW-0560">Oxidoreductase</keyword>
<keyword evidence="6" id="KW-0411">Iron-sulfur</keyword>
<dbReference type="Gene3D" id="2.102.10.10">
    <property type="entry name" value="Rieske [2Fe-2S] iron-sulphur domain"/>
    <property type="match status" value="1"/>
</dbReference>
<dbReference type="PROSITE" id="PS51296">
    <property type="entry name" value="RIESKE"/>
    <property type="match status" value="1"/>
</dbReference>
<dbReference type="Pfam" id="PF00848">
    <property type="entry name" value="Ring_hydroxyl_A"/>
    <property type="match status" value="1"/>
</dbReference>
<dbReference type="PANTHER" id="PTHR43756:SF1">
    <property type="entry name" value="3-PHENYLPROPIONATE_CINNAMIC ACID DIOXYGENASE SUBUNIT ALPHA"/>
    <property type="match status" value="1"/>
</dbReference>
<comment type="caution">
    <text evidence="8">The sequence shown here is derived from an EMBL/GenBank/DDBJ whole genome shotgun (WGS) entry which is preliminary data.</text>
</comment>
<dbReference type="Gene3D" id="3.90.380.10">
    <property type="entry name" value="Naphthalene 1,2-dioxygenase Alpha Subunit, Chain A, domain 1"/>
    <property type="match status" value="1"/>
</dbReference>
<evidence type="ECO:0000256" key="6">
    <source>
        <dbReference type="ARBA" id="ARBA00023014"/>
    </source>
</evidence>
<evidence type="ECO:0000313" key="9">
    <source>
        <dbReference type="Proteomes" id="UP000727456"/>
    </source>
</evidence>
<dbReference type="InterPro" id="IPR001663">
    <property type="entry name" value="Rng_hydr_dOase-A"/>
</dbReference>
<evidence type="ECO:0000256" key="3">
    <source>
        <dbReference type="ARBA" id="ARBA00022723"/>
    </source>
</evidence>
<accession>A0ABX0TUL9</accession>
<proteinExistence type="inferred from homology"/>
<keyword evidence="5" id="KW-0408">Iron</keyword>
<sequence length="449" mass="50581">MMLDQVSKPAYPDFHALVDLQAGLVDRSIFSDEEIYKLELERIFARGWNFMCHESQIPKPGDFFLSFIGDDSVIATRDKTGKLQVFLNTCRHRGNAVCRAEQGHTKSFLCTYHGWTYGLDGKLIGVPGYKDFYHEDLDRSQWGLVAAPHVESYKGFVFACMDPDAPNLNEFLGPVGRMCIDQIASRGKLAIVDGVSKNIIGCNWKLAVDNVFDYYHVITHMSAFMSGGTAPVIRGGPGGSEPQRTVLGEYGHAIGGPKLTEEDVDAMKASPNDAVAQSRDLYHRMLPEVQETLGDVGVYAQGHPHIFPNFWVSGNQVSLRIPRGPNKTEIWWFTFLDEDMPKETRDMRMHRAIHAFGAAGMLEQEDGENWDQSTRATRGVLAKRYPLNFRMGMGHDIVQKDEKSGISYIDTLVSEHPQRWTYRAWADWMTAESWADLKRDRAPIPEGIA</sequence>
<reference evidence="8 9" key="1">
    <citation type="submission" date="2020-03" db="EMBL/GenBank/DDBJ databases">
        <title>Genomic Encyclopedia of Type Strains, Phase III (KMG-III): the genomes of soil and plant-associated and newly described type strains.</title>
        <authorList>
            <person name="Whitman W."/>
        </authorList>
    </citation>
    <scope>NUCLEOTIDE SEQUENCE [LARGE SCALE GENOMIC DNA]</scope>
    <source>
        <strain evidence="8 9">CECT 8804</strain>
    </source>
</reference>
<dbReference type="PANTHER" id="PTHR43756">
    <property type="entry name" value="CHOLINE MONOOXYGENASE, CHLOROPLASTIC"/>
    <property type="match status" value="1"/>
</dbReference>
<evidence type="ECO:0000313" key="8">
    <source>
        <dbReference type="EMBL" id="NIJ09226.1"/>
    </source>
</evidence>
<name>A0ABX0TUL9_9SPHN</name>
<comment type="similarity">
    <text evidence="1">Belongs to the bacterial ring-hydroxylating dioxygenase alpha subunit family.</text>
</comment>
<evidence type="ECO:0000256" key="2">
    <source>
        <dbReference type="ARBA" id="ARBA00022714"/>
    </source>
</evidence>
<gene>
    <name evidence="8" type="ORF">FHS31_002858</name>
</gene>
<feature type="domain" description="Rieske" evidence="7">
    <location>
        <begin position="49"/>
        <end position="159"/>
    </location>
</feature>
<protein>
    <submittedName>
        <fullName evidence="8">Phenylpropionate dioxygenase-like ring-hydroxylating dioxygenase large terminal subunit</fullName>
    </submittedName>
</protein>
<keyword evidence="2" id="KW-0001">2Fe-2S</keyword>
<dbReference type="Proteomes" id="UP000727456">
    <property type="component" value="Unassembled WGS sequence"/>
</dbReference>
<dbReference type="InterPro" id="IPR015879">
    <property type="entry name" value="Ring_hydroxy_dOase_asu_C_dom"/>
</dbReference>
<dbReference type="InterPro" id="IPR036922">
    <property type="entry name" value="Rieske_2Fe-2S_sf"/>
</dbReference>
<evidence type="ECO:0000256" key="5">
    <source>
        <dbReference type="ARBA" id="ARBA00023004"/>
    </source>
</evidence>
<dbReference type="InterPro" id="IPR017941">
    <property type="entry name" value="Rieske_2Fe-2S"/>
</dbReference>
<evidence type="ECO:0000256" key="4">
    <source>
        <dbReference type="ARBA" id="ARBA00023002"/>
    </source>
</evidence>
<dbReference type="SUPFAM" id="SSF55961">
    <property type="entry name" value="Bet v1-like"/>
    <property type="match status" value="1"/>
</dbReference>
<dbReference type="PRINTS" id="PR00090">
    <property type="entry name" value="RNGDIOXGNASE"/>
</dbReference>
<keyword evidence="9" id="KW-1185">Reference proteome</keyword>
<organism evidence="8 9">
    <name type="scientific">Sphingomonas vulcanisoli</name>
    <dbReference type="NCBI Taxonomy" id="1658060"/>
    <lineage>
        <taxon>Bacteria</taxon>
        <taxon>Pseudomonadati</taxon>
        <taxon>Pseudomonadota</taxon>
        <taxon>Alphaproteobacteria</taxon>
        <taxon>Sphingomonadales</taxon>
        <taxon>Sphingomonadaceae</taxon>
        <taxon>Sphingomonas</taxon>
    </lineage>
</organism>
<evidence type="ECO:0000259" key="7">
    <source>
        <dbReference type="PROSITE" id="PS51296"/>
    </source>
</evidence>
<dbReference type="SUPFAM" id="SSF50022">
    <property type="entry name" value="ISP domain"/>
    <property type="match status" value="1"/>
</dbReference>